<protein>
    <submittedName>
        <fullName evidence="7">ABC transporter permease</fullName>
    </submittedName>
</protein>
<reference evidence="7 8" key="1">
    <citation type="submission" date="2020-10" db="EMBL/GenBank/DDBJ databases">
        <title>Wide distribution of Phycisphaera-like planctomycetes from WD2101 soil group in peatlands and genome analysis of the first cultivated representative.</title>
        <authorList>
            <person name="Dedysh S.N."/>
            <person name="Beletsky A.V."/>
            <person name="Ivanova A."/>
            <person name="Kulichevskaya I.S."/>
            <person name="Suzina N.E."/>
            <person name="Philippov D.A."/>
            <person name="Rakitin A.L."/>
            <person name="Mardanov A.V."/>
            <person name="Ravin N.V."/>
        </authorList>
    </citation>
    <scope>NUCLEOTIDE SEQUENCE [LARGE SCALE GENOMIC DNA]</scope>
    <source>
        <strain evidence="7 8">M1803</strain>
    </source>
</reference>
<feature type="transmembrane region" description="Helical" evidence="6">
    <location>
        <begin position="261"/>
        <end position="284"/>
    </location>
</feature>
<dbReference type="Pfam" id="PF02653">
    <property type="entry name" value="BPD_transp_2"/>
    <property type="match status" value="1"/>
</dbReference>
<evidence type="ECO:0000256" key="6">
    <source>
        <dbReference type="SAM" id="Phobius"/>
    </source>
</evidence>
<dbReference type="PANTHER" id="PTHR47089">
    <property type="entry name" value="ABC TRANSPORTER, PERMEASE PROTEIN"/>
    <property type="match status" value="1"/>
</dbReference>
<dbReference type="Proteomes" id="UP000593765">
    <property type="component" value="Chromosome"/>
</dbReference>
<feature type="transmembrane region" description="Helical" evidence="6">
    <location>
        <begin position="110"/>
        <end position="132"/>
    </location>
</feature>
<feature type="transmembrane region" description="Helical" evidence="6">
    <location>
        <begin position="296"/>
        <end position="315"/>
    </location>
</feature>
<keyword evidence="5 6" id="KW-0472">Membrane</keyword>
<evidence type="ECO:0000256" key="2">
    <source>
        <dbReference type="ARBA" id="ARBA00022475"/>
    </source>
</evidence>
<feature type="transmembrane region" description="Helical" evidence="6">
    <location>
        <begin position="320"/>
        <end position="339"/>
    </location>
</feature>
<gene>
    <name evidence="7" type="ORF">IPV69_24660</name>
</gene>
<feature type="transmembrane region" description="Helical" evidence="6">
    <location>
        <begin position="138"/>
        <end position="159"/>
    </location>
</feature>
<dbReference type="AlphaFoldDB" id="A0A7M2WUZ4"/>
<name>A0A7M2WUZ4_9BACT</name>
<dbReference type="GO" id="GO:0005886">
    <property type="term" value="C:plasma membrane"/>
    <property type="evidence" value="ECO:0007669"/>
    <property type="project" value="UniProtKB-SubCell"/>
</dbReference>
<feature type="transmembrane region" description="Helical" evidence="6">
    <location>
        <begin position="32"/>
        <end position="62"/>
    </location>
</feature>
<feature type="transmembrane region" description="Helical" evidence="6">
    <location>
        <begin position="351"/>
        <end position="371"/>
    </location>
</feature>
<dbReference type="KEGG" id="hbs:IPV69_24660"/>
<feature type="transmembrane region" description="Helical" evidence="6">
    <location>
        <begin position="171"/>
        <end position="189"/>
    </location>
</feature>
<organism evidence="7 8">
    <name type="scientific">Humisphaera borealis</name>
    <dbReference type="NCBI Taxonomy" id="2807512"/>
    <lineage>
        <taxon>Bacteria</taxon>
        <taxon>Pseudomonadati</taxon>
        <taxon>Planctomycetota</taxon>
        <taxon>Phycisphaerae</taxon>
        <taxon>Tepidisphaerales</taxon>
        <taxon>Tepidisphaeraceae</taxon>
        <taxon>Humisphaera</taxon>
    </lineage>
</organism>
<evidence type="ECO:0000256" key="1">
    <source>
        <dbReference type="ARBA" id="ARBA00004651"/>
    </source>
</evidence>
<dbReference type="InterPro" id="IPR001851">
    <property type="entry name" value="ABC_transp_permease"/>
</dbReference>
<accession>A0A7M2WUZ4</accession>
<keyword evidence="2" id="KW-1003">Cell membrane</keyword>
<proteinExistence type="predicted"/>
<keyword evidence="8" id="KW-1185">Reference proteome</keyword>
<dbReference type="CDD" id="cd06580">
    <property type="entry name" value="TM_PBP1_transp_TpRbsC_like"/>
    <property type="match status" value="1"/>
</dbReference>
<feature type="transmembrane region" description="Helical" evidence="6">
    <location>
        <begin position="222"/>
        <end position="240"/>
    </location>
</feature>
<sequence length="381" mass="39256">MSQVDVNGLPALQPLNDGGDPGRTIGQRLLNVLPWAALESIAITLLGILVSMVLFGVFVLLAGHSPFEVYELMYKGAFGTSFAWGNTLTRAAPLLLTGLCTALPARLGMVIIGGEGALVMGGLSAAAVATAVSGASPAVTISCMFLAGSLVGGLWIAAAGALKQFRGVNETICSLLLIYIAVAILNHMVDKGPMWDPSSLNNPSSHFIGDANRIGKLPGIDVHWGLVIGIVACLICWVLMDRTTLGFAASIVGGNARAAKMAGLSIASITLIVSFLAGAAAGIAGVTEVAAVHGRANANLAVGYGYTGILVAFLARHNPLAIIPVAVLIGGISAGGGRLQKSLMMPDATALVFQGILFLVVLVFETLYGRLKFLQRREAKS</sequence>
<comment type="subcellular location">
    <subcellularLocation>
        <location evidence="1">Cell membrane</location>
        <topology evidence="1">Multi-pass membrane protein</topology>
    </subcellularLocation>
</comment>
<keyword evidence="4 6" id="KW-1133">Transmembrane helix</keyword>
<dbReference type="RefSeq" id="WP_206292392.1">
    <property type="nucleotide sequence ID" value="NZ_CP063458.1"/>
</dbReference>
<evidence type="ECO:0000256" key="4">
    <source>
        <dbReference type="ARBA" id="ARBA00022989"/>
    </source>
</evidence>
<dbReference type="GO" id="GO:0022857">
    <property type="term" value="F:transmembrane transporter activity"/>
    <property type="evidence" value="ECO:0007669"/>
    <property type="project" value="InterPro"/>
</dbReference>
<evidence type="ECO:0000256" key="5">
    <source>
        <dbReference type="ARBA" id="ARBA00023136"/>
    </source>
</evidence>
<evidence type="ECO:0000256" key="3">
    <source>
        <dbReference type="ARBA" id="ARBA00022692"/>
    </source>
</evidence>
<evidence type="ECO:0000313" key="8">
    <source>
        <dbReference type="Proteomes" id="UP000593765"/>
    </source>
</evidence>
<keyword evidence="3 6" id="KW-0812">Transmembrane</keyword>
<dbReference type="PANTHER" id="PTHR47089:SF1">
    <property type="entry name" value="GUANOSINE ABC TRANSPORTER PERMEASE PROTEIN NUPP"/>
    <property type="match status" value="1"/>
</dbReference>
<evidence type="ECO:0000313" key="7">
    <source>
        <dbReference type="EMBL" id="QOV89358.1"/>
    </source>
</evidence>
<dbReference type="EMBL" id="CP063458">
    <property type="protein sequence ID" value="QOV89358.1"/>
    <property type="molecule type" value="Genomic_DNA"/>
</dbReference>